<name>A0ABT7PG31_9BACT</name>
<sequence>MQCPRCDTALRLEAVDAPKHPLADPKVLRRFKILDLLAFTALVAIHFAAFPVLANSRGSEWPLVLNFSPTAITCLLHLRLSLGTSTAMAAHYVISLVWSYLFSLGHHAAVNTYNPMQRSGGSVQVDVYAAAWDDACGMAIMGFAFAATYGLICYTALNAGRPGPQRGSRDKATVTE</sequence>
<keyword evidence="1" id="KW-1133">Transmembrane helix</keyword>
<protein>
    <recommendedName>
        <fullName evidence="4">MARVEL domain-containing protein</fullName>
    </recommendedName>
</protein>
<keyword evidence="3" id="KW-1185">Reference proteome</keyword>
<feature type="transmembrane region" description="Helical" evidence="1">
    <location>
        <begin position="60"/>
        <end position="78"/>
    </location>
</feature>
<accession>A0ABT7PG31</accession>
<keyword evidence="1" id="KW-0812">Transmembrane</keyword>
<evidence type="ECO:0000256" key="1">
    <source>
        <dbReference type="SAM" id="Phobius"/>
    </source>
</evidence>
<evidence type="ECO:0000313" key="2">
    <source>
        <dbReference type="EMBL" id="MDM4015259.1"/>
    </source>
</evidence>
<gene>
    <name evidence="2" type="ORF">QTN89_07460</name>
</gene>
<dbReference type="EMBL" id="JASZZN010000004">
    <property type="protein sequence ID" value="MDM4015259.1"/>
    <property type="molecule type" value="Genomic_DNA"/>
</dbReference>
<feature type="transmembrane region" description="Helical" evidence="1">
    <location>
        <begin position="138"/>
        <end position="157"/>
    </location>
</feature>
<comment type="caution">
    <text evidence="2">The sequence shown here is derived from an EMBL/GenBank/DDBJ whole genome shotgun (WGS) entry which is preliminary data.</text>
</comment>
<proteinExistence type="predicted"/>
<keyword evidence="1" id="KW-0472">Membrane</keyword>
<dbReference type="RefSeq" id="WP_149496296.1">
    <property type="nucleotide sequence ID" value="NZ_JAJMQV010000178.1"/>
</dbReference>
<reference evidence="2 3" key="1">
    <citation type="submission" date="2023-06" db="EMBL/GenBank/DDBJ databases">
        <title>Roseiconus lacunae JC819 isolated from Gulf of Mannar region, Tamil Nadu.</title>
        <authorList>
            <person name="Pk S."/>
            <person name="Ch S."/>
            <person name="Ch V.R."/>
        </authorList>
    </citation>
    <scope>NUCLEOTIDE SEQUENCE [LARGE SCALE GENOMIC DNA]</scope>
    <source>
        <strain evidence="2 3">JC819</strain>
    </source>
</reference>
<evidence type="ECO:0008006" key="4">
    <source>
        <dbReference type="Google" id="ProtNLM"/>
    </source>
</evidence>
<feature type="transmembrane region" description="Helical" evidence="1">
    <location>
        <begin position="90"/>
        <end position="109"/>
    </location>
</feature>
<organism evidence="2 3">
    <name type="scientific">Roseiconus lacunae</name>
    <dbReference type="NCBI Taxonomy" id="2605694"/>
    <lineage>
        <taxon>Bacteria</taxon>
        <taxon>Pseudomonadati</taxon>
        <taxon>Planctomycetota</taxon>
        <taxon>Planctomycetia</taxon>
        <taxon>Pirellulales</taxon>
        <taxon>Pirellulaceae</taxon>
        <taxon>Roseiconus</taxon>
    </lineage>
</organism>
<evidence type="ECO:0000313" key="3">
    <source>
        <dbReference type="Proteomes" id="UP001239462"/>
    </source>
</evidence>
<feature type="transmembrane region" description="Helical" evidence="1">
    <location>
        <begin position="36"/>
        <end position="54"/>
    </location>
</feature>
<dbReference type="Proteomes" id="UP001239462">
    <property type="component" value="Unassembled WGS sequence"/>
</dbReference>